<keyword evidence="1" id="KW-1133">Transmembrane helix</keyword>
<accession>A0ABY5QI93</accession>
<dbReference type="EMBL" id="CP102780">
    <property type="protein sequence ID" value="UVA80502.1"/>
    <property type="molecule type" value="Genomic_DNA"/>
</dbReference>
<evidence type="ECO:0000313" key="3">
    <source>
        <dbReference type="Proteomes" id="UP001058980"/>
    </source>
</evidence>
<name>A0ABY5QI93_9BURK</name>
<feature type="transmembrane region" description="Helical" evidence="1">
    <location>
        <begin position="49"/>
        <end position="70"/>
    </location>
</feature>
<sequence>MQIAADADYDVEQSVSRKAANGPMTAAVAMQCGQICANCPGKARKLAQWGLLLVGAIAISLIVAIFAMAVTPDAAPLCHYEGRSFSVGSLIIVAGNQGRECRTESTTPGASWFPVHLTGNNKDDNKNE</sequence>
<organism evidence="2 3">
    <name type="scientific">Pandoraea commovens</name>
    <dbReference type="NCBI Taxonomy" id="2508289"/>
    <lineage>
        <taxon>Bacteria</taxon>
        <taxon>Pseudomonadati</taxon>
        <taxon>Pseudomonadota</taxon>
        <taxon>Betaproteobacteria</taxon>
        <taxon>Burkholderiales</taxon>
        <taxon>Burkholderiaceae</taxon>
        <taxon>Pandoraea</taxon>
    </lineage>
</organism>
<proteinExistence type="predicted"/>
<evidence type="ECO:0008006" key="4">
    <source>
        <dbReference type="Google" id="ProtNLM"/>
    </source>
</evidence>
<dbReference type="Proteomes" id="UP001058980">
    <property type="component" value="Chromosome"/>
</dbReference>
<keyword evidence="3" id="KW-1185">Reference proteome</keyword>
<evidence type="ECO:0000313" key="2">
    <source>
        <dbReference type="EMBL" id="UVA80502.1"/>
    </source>
</evidence>
<keyword evidence="1" id="KW-0472">Membrane</keyword>
<protein>
    <recommendedName>
        <fullName evidence="4">Transmembrane protein</fullName>
    </recommendedName>
</protein>
<dbReference type="RefSeq" id="WP_257959434.1">
    <property type="nucleotide sequence ID" value="NZ_CP102780.1"/>
</dbReference>
<evidence type="ECO:0000256" key="1">
    <source>
        <dbReference type="SAM" id="Phobius"/>
    </source>
</evidence>
<gene>
    <name evidence="2" type="ORF">NTU39_05620</name>
</gene>
<reference evidence="2" key="1">
    <citation type="submission" date="2022-08" db="EMBL/GenBank/DDBJ databases">
        <title>Multi-unit outbreak of Pandoraea commovens among non-cystic fibrosis intensive care patients from 2019 to 2021 in Berlin, Germany.</title>
        <authorList>
            <person name="Menzel P."/>
        </authorList>
    </citation>
    <scope>NUCLEOTIDE SEQUENCE</scope>
    <source>
        <strain evidence="2">LB-19-202-79</strain>
    </source>
</reference>
<keyword evidence="1" id="KW-0812">Transmembrane</keyword>